<evidence type="ECO:0000313" key="2">
    <source>
        <dbReference type="Proteomes" id="UP000293036"/>
    </source>
</evidence>
<proteinExistence type="predicted"/>
<dbReference type="Pfam" id="PF11452">
    <property type="entry name" value="DUF3000"/>
    <property type="match status" value="1"/>
</dbReference>
<sequence>MPPNDFITALESLKGQHFRPEFHVTQIPAPTKIAPWAVALQAEMNDSPDQDPEFYRGSTKFVVLYDPAGQAAWDGQFRIVVHAQAPMDSEIGDDPLLGEVAWSWLHDAIRDSRASFHNLNGTVTRVFNETFGGLHLNSSRIELEVRASWTPQTPYLTEHLLAWANFGAQLSGLPPEFDNVQALPRKVDLI</sequence>
<name>A0A4Q9V1Q3_9ACTO</name>
<gene>
    <name evidence="1" type="ORF">EZJ44_02855</name>
</gene>
<dbReference type="Proteomes" id="UP000293036">
    <property type="component" value="Unassembled WGS sequence"/>
</dbReference>
<keyword evidence="2" id="KW-1185">Reference proteome</keyword>
<protein>
    <submittedName>
        <fullName evidence="1">DUF3000 domain-containing protein</fullName>
    </submittedName>
</protein>
<organism evidence="1 2">
    <name type="scientific">Arcanobacterium bovis</name>
    <dbReference type="NCBI Taxonomy" id="2529275"/>
    <lineage>
        <taxon>Bacteria</taxon>
        <taxon>Bacillati</taxon>
        <taxon>Actinomycetota</taxon>
        <taxon>Actinomycetes</taxon>
        <taxon>Actinomycetales</taxon>
        <taxon>Actinomycetaceae</taxon>
        <taxon>Arcanobacterium</taxon>
    </lineage>
</organism>
<dbReference type="InterPro" id="IPR021555">
    <property type="entry name" value="DUF3000"/>
</dbReference>
<dbReference type="EMBL" id="SJDT01000002">
    <property type="protein sequence ID" value="TBW23044.1"/>
    <property type="molecule type" value="Genomic_DNA"/>
</dbReference>
<evidence type="ECO:0000313" key="1">
    <source>
        <dbReference type="EMBL" id="TBW23044.1"/>
    </source>
</evidence>
<accession>A0A4Q9V1Q3</accession>
<comment type="caution">
    <text evidence="1">The sequence shown here is derived from an EMBL/GenBank/DDBJ whole genome shotgun (WGS) entry which is preliminary data.</text>
</comment>
<reference evidence="1 2" key="1">
    <citation type="submission" date="2019-02" db="EMBL/GenBank/DDBJ databases">
        <title>Arcanobacterium bovis sp. nov., isolated from the milk of a cow with mastitis.</title>
        <authorList>
            <person name="Sammra O."/>
            <person name="Foster G."/>
            <person name="Hassan A."/>
            <person name="Alssahen M."/>
            <person name="Laemmler C."/>
            <person name="Borowiak M."/>
            <person name="Malorny B."/>
            <person name="Abdulmawjood A."/>
        </authorList>
    </citation>
    <scope>NUCLEOTIDE SEQUENCE [LARGE SCALE GENOMIC DNA]</scope>
    <source>
        <strain evidence="1 2">C605018/01/1</strain>
    </source>
</reference>
<dbReference type="AlphaFoldDB" id="A0A4Q9V1Q3"/>
<dbReference type="OrthoDB" id="3210980at2"/>